<dbReference type="InterPro" id="IPR037026">
    <property type="entry name" value="Vgr_OB-fold_dom_sf"/>
</dbReference>
<dbReference type="Proteomes" id="UP000241229">
    <property type="component" value="Unassembled WGS sequence"/>
</dbReference>
<reference evidence="6 7" key="1">
    <citation type="submission" date="2018-03" db="EMBL/GenBank/DDBJ databases">
        <title>The draft genome of Mesorhizobium sp. 6GN-30.</title>
        <authorList>
            <person name="Liu L."/>
            <person name="Li L."/>
            <person name="Wang T."/>
            <person name="Zhang X."/>
            <person name="Liang L."/>
        </authorList>
    </citation>
    <scope>NUCLEOTIDE SEQUENCE [LARGE SCALE GENOMIC DNA]</scope>
    <source>
        <strain evidence="6 7">6GN30</strain>
    </source>
</reference>
<dbReference type="PANTHER" id="PTHR32305:SF15">
    <property type="entry name" value="PROTEIN RHSA-RELATED"/>
    <property type="match status" value="1"/>
</dbReference>
<evidence type="ECO:0000256" key="1">
    <source>
        <dbReference type="ARBA" id="ARBA00004613"/>
    </source>
</evidence>
<dbReference type="NCBIfam" id="TIGR03361">
    <property type="entry name" value="VI_Rhs_Vgr"/>
    <property type="match status" value="1"/>
</dbReference>
<feature type="domain" description="Gp5/Type VI secretion system Vgr C-terminal trimerisation" evidence="5">
    <location>
        <begin position="485"/>
        <end position="564"/>
    </location>
</feature>
<comment type="subcellular location">
    <subcellularLocation>
        <location evidence="1">Secreted</location>
    </subcellularLocation>
</comment>
<dbReference type="InterPro" id="IPR054030">
    <property type="entry name" value="Gp5_Vgr_C"/>
</dbReference>
<sequence length="616" mass="68842">MARGRMPERRLQGEGAAMASPYTQDRRIGRLETPLGKDRLLLTGFEATERLSQLFEFRVEAINTDKKILGFDEAIARHCTVTLRTVDGGERIFDGMLAEARWLGTRAEGNRYELILRPWLWLLSKRVNALIFHDLTAPQIVERIFGEHGGLADFQPALSRNYPTLEYCAQYCESDMDFVCRLMEEHGISYHFRHSAGAHKLVMGDSVSAYKPVPRASRPFIAIDAQHNRDTEHLSLWRPERRFTTGKVAMTDYDFKKPSANMKAEKTGDAGYEQGKLESFVFPGRYVSQSDGTDYAQVQLDMRRAEDSHFHAEGDCATLYPGSLVDLTGHPDDGQNQQYLVLMASHRFDGQAYRSGSGGDQVYTGVYEFMRADQPFAPAMTSPKPCIRGPQTAKVVGEGEIDCDKYGRILVRFHWDRKGDQSRRVRVAQVSAGQNWGAIFTPRVGHEVIVDFLEGDPDQPIVVASVYNGENMPPFGLPGAKNIAGWKTNSTTGGGGYNEFVMDDSKGSELVRFHAQKDLDSTVGNDERRLVKNDRKTKVKNNDTLDVTNELLIKAGAKITITCGKSTITMDPMSIKIESPNVEISTTMQFKTDSKLLSQHDAGAMMIINGTIVKIN</sequence>
<organism evidence="6 7">
    <name type="scientific">Kumtagia ephedrae</name>
    <dbReference type="NCBI Taxonomy" id="2116701"/>
    <lineage>
        <taxon>Bacteria</taxon>
        <taxon>Pseudomonadati</taxon>
        <taxon>Pseudomonadota</taxon>
        <taxon>Alphaproteobacteria</taxon>
        <taxon>Hyphomicrobiales</taxon>
        <taxon>Phyllobacteriaceae</taxon>
        <taxon>Kumtagia</taxon>
    </lineage>
</organism>
<evidence type="ECO:0000256" key="2">
    <source>
        <dbReference type="ARBA" id="ARBA00005558"/>
    </source>
</evidence>
<dbReference type="InterPro" id="IPR050708">
    <property type="entry name" value="T6SS_VgrG/RHS"/>
</dbReference>
<dbReference type="PANTHER" id="PTHR32305">
    <property type="match status" value="1"/>
</dbReference>
<dbReference type="OrthoDB" id="9762420at2"/>
<dbReference type="Pfam" id="PF04717">
    <property type="entry name" value="Phage_base_V"/>
    <property type="match status" value="1"/>
</dbReference>
<dbReference type="Pfam" id="PF05954">
    <property type="entry name" value="Phage_GPD"/>
    <property type="match status" value="1"/>
</dbReference>
<evidence type="ECO:0000259" key="4">
    <source>
        <dbReference type="Pfam" id="PF04717"/>
    </source>
</evidence>
<dbReference type="SUPFAM" id="SSF69279">
    <property type="entry name" value="Phage tail proteins"/>
    <property type="match status" value="2"/>
</dbReference>
<dbReference type="Gene3D" id="2.30.110.50">
    <property type="match status" value="1"/>
</dbReference>
<dbReference type="Gene3D" id="3.55.50.10">
    <property type="entry name" value="Baseplate protein-like domains"/>
    <property type="match status" value="1"/>
</dbReference>
<proteinExistence type="inferred from homology"/>
<dbReference type="Pfam" id="PF22178">
    <property type="entry name" value="Gp5_trimer_C"/>
    <property type="match status" value="1"/>
</dbReference>
<keyword evidence="3" id="KW-0964">Secreted</keyword>
<accession>A0A2P7S3F4</accession>
<evidence type="ECO:0000259" key="5">
    <source>
        <dbReference type="Pfam" id="PF22178"/>
    </source>
</evidence>
<dbReference type="Gene3D" id="2.40.50.230">
    <property type="entry name" value="Gp5 N-terminal domain"/>
    <property type="match status" value="1"/>
</dbReference>
<dbReference type="InterPro" id="IPR006533">
    <property type="entry name" value="T6SS_Vgr_RhsGE"/>
</dbReference>
<comment type="similarity">
    <text evidence="2">Belongs to the VgrG protein family.</text>
</comment>
<name>A0A2P7S3F4_9HYPH</name>
<dbReference type="SUPFAM" id="SSF69349">
    <property type="entry name" value="Phage fibre proteins"/>
    <property type="match status" value="1"/>
</dbReference>
<dbReference type="AlphaFoldDB" id="A0A2P7S3F4"/>
<evidence type="ECO:0000313" key="6">
    <source>
        <dbReference type="EMBL" id="PSJ56996.1"/>
    </source>
</evidence>
<dbReference type="GO" id="GO:0005576">
    <property type="term" value="C:extracellular region"/>
    <property type="evidence" value="ECO:0007669"/>
    <property type="project" value="UniProtKB-SubCell"/>
</dbReference>
<dbReference type="NCBIfam" id="TIGR01646">
    <property type="entry name" value="vgr_GE"/>
    <property type="match status" value="1"/>
</dbReference>
<gene>
    <name evidence="6" type="ORF">C7I84_19170</name>
</gene>
<dbReference type="InterPro" id="IPR006531">
    <property type="entry name" value="Gp5/Vgr_OB"/>
</dbReference>
<dbReference type="Gene3D" id="4.10.220.110">
    <property type="match status" value="1"/>
</dbReference>
<dbReference type="InterPro" id="IPR017847">
    <property type="entry name" value="T6SS_RhsGE_Vgr_subset"/>
</dbReference>
<feature type="domain" description="Gp5/Type VI secretion system Vgr protein OB-fold" evidence="4">
    <location>
        <begin position="402"/>
        <end position="467"/>
    </location>
</feature>
<dbReference type="SUPFAM" id="SSF69255">
    <property type="entry name" value="gp5 N-terminal domain-like"/>
    <property type="match status" value="1"/>
</dbReference>
<dbReference type="EMBL" id="PXYK01000019">
    <property type="protein sequence ID" value="PSJ56996.1"/>
    <property type="molecule type" value="Genomic_DNA"/>
</dbReference>
<evidence type="ECO:0000256" key="3">
    <source>
        <dbReference type="ARBA" id="ARBA00022525"/>
    </source>
</evidence>
<keyword evidence="7" id="KW-1185">Reference proteome</keyword>
<evidence type="ECO:0000313" key="7">
    <source>
        <dbReference type="Proteomes" id="UP000241229"/>
    </source>
</evidence>
<comment type="caution">
    <text evidence="6">The sequence shown here is derived from an EMBL/GenBank/DDBJ whole genome shotgun (WGS) entry which is preliminary data.</text>
</comment>
<protein>
    <submittedName>
        <fullName evidence="6">Type VI secretion system tip protein VgrG</fullName>
    </submittedName>
</protein>